<name>A0A7X9QGX9_STRRT</name>
<dbReference type="Proteomes" id="UP000532121">
    <property type="component" value="Unassembled WGS sequence"/>
</dbReference>
<sequence length="178" mass="20255">MFTVSDIKKQPEGVAFEEKLSVEEAVKERNPDVLGLEDVLAKGTVSYDNGLYLLNYDLSYTISLPSSRSLETVKQAKSLFINEVFIENSQLEDKKDLVDENLVLILEDAVIDLEESVIDNILLNIPLKILTEEEKKNQQLPSGQDWDLLSEEDYQNLQKEKKERNSPFAALDGLFDDE</sequence>
<dbReference type="Pfam" id="PF02620">
    <property type="entry name" value="YceD"/>
    <property type="match status" value="1"/>
</dbReference>
<feature type="region of interest" description="Disordered" evidence="1">
    <location>
        <begin position="158"/>
        <end position="178"/>
    </location>
</feature>
<dbReference type="RefSeq" id="WP_193524047.1">
    <property type="nucleotide sequence ID" value="NZ_JABASA010000030.1"/>
</dbReference>
<reference evidence="2 3" key="1">
    <citation type="submission" date="2020-04" db="EMBL/GenBank/DDBJ databases">
        <title>MicrobeNet Type strains.</title>
        <authorList>
            <person name="Nicholson A.C."/>
        </authorList>
    </citation>
    <scope>NUCLEOTIDE SEQUENCE [LARGE SCALE GENOMIC DNA]</scope>
    <source>
        <strain evidence="2 3">DSM 22768</strain>
    </source>
</reference>
<evidence type="ECO:0000256" key="1">
    <source>
        <dbReference type="SAM" id="MobiDB-lite"/>
    </source>
</evidence>
<comment type="caution">
    <text evidence="2">The sequence shown here is derived from an EMBL/GenBank/DDBJ whole genome shotgun (WGS) entry which is preliminary data.</text>
</comment>
<dbReference type="AlphaFoldDB" id="A0A7X9QGX9"/>
<accession>A0A7X9QGX9</accession>
<evidence type="ECO:0000313" key="2">
    <source>
        <dbReference type="EMBL" id="NMD49958.1"/>
    </source>
</evidence>
<proteinExistence type="predicted"/>
<gene>
    <name evidence="2" type="ORF">HHO37_09965</name>
</gene>
<protein>
    <submittedName>
        <fullName evidence="2">DUF177 domain-containing protein</fullName>
    </submittedName>
</protein>
<evidence type="ECO:0000313" key="3">
    <source>
        <dbReference type="Proteomes" id="UP000532121"/>
    </source>
</evidence>
<dbReference type="InterPro" id="IPR003772">
    <property type="entry name" value="YceD"/>
</dbReference>
<dbReference type="EMBL" id="JABASA010000030">
    <property type="protein sequence ID" value="NMD49958.1"/>
    <property type="molecule type" value="Genomic_DNA"/>
</dbReference>
<organism evidence="2 3">
    <name type="scientific">Streptococcus ratti</name>
    <dbReference type="NCBI Taxonomy" id="1341"/>
    <lineage>
        <taxon>Bacteria</taxon>
        <taxon>Bacillati</taxon>
        <taxon>Bacillota</taxon>
        <taxon>Bacilli</taxon>
        <taxon>Lactobacillales</taxon>
        <taxon>Streptococcaceae</taxon>
        <taxon>Streptococcus</taxon>
    </lineage>
</organism>